<dbReference type="SUPFAM" id="SSF103473">
    <property type="entry name" value="MFS general substrate transporter"/>
    <property type="match status" value="1"/>
</dbReference>
<dbReference type="Gene3D" id="1.20.1250.20">
    <property type="entry name" value="MFS general substrate transporter like domains"/>
    <property type="match status" value="1"/>
</dbReference>
<evidence type="ECO:0000256" key="8">
    <source>
        <dbReference type="SAM" id="Phobius"/>
    </source>
</evidence>
<comment type="similarity">
    <text evidence="7">Belongs to the major facilitator superfamily. DHA1 family. Polyamines/proton antiporter (TC 2.A.1.2.16) subfamily.</text>
</comment>
<dbReference type="GO" id="GO:0005886">
    <property type="term" value="C:plasma membrane"/>
    <property type="evidence" value="ECO:0007669"/>
    <property type="project" value="UniProtKB-SubCell"/>
</dbReference>
<dbReference type="RefSeq" id="XP_040664857.1">
    <property type="nucleotide sequence ID" value="XM_040814343.1"/>
</dbReference>
<organism evidence="10 11">
    <name type="scientific">Aspergillus versicolor CBS 583.65</name>
    <dbReference type="NCBI Taxonomy" id="1036611"/>
    <lineage>
        <taxon>Eukaryota</taxon>
        <taxon>Fungi</taxon>
        <taxon>Dikarya</taxon>
        <taxon>Ascomycota</taxon>
        <taxon>Pezizomycotina</taxon>
        <taxon>Eurotiomycetes</taxon>
        <taxon>Eurotiomycetidae</taxon>
        <taxon>Eurotiales</taxon>
        <taxon>Aspergillaceae</taxon>
        <taxon>Aspergillus</taxon>
        <taxon>Aspergillus subgen. Nidulantes</taxon>
    </lineage>
</organism>
<accession>A0A1L9PCB6</accession>
<feature type="transmembrane region" description="Helical" evidence="8">
    <location>
        <begin position="391"/>
        <end position="415"/>
    </location>
</feature>
<dbReference type="AlphaFoldDB" id="A0A1L9PCB6"/>
<feature type="transmembrane region" description="Helical" evidence="8">
    <location>
        <begin position="278"/>
        <end position="305"/>
    </location>
</feature>
<dbReference type="OrthoDB" id="446368at2759"/>
<keyword evidence="5 8" id="KW-1133">Transmembrane helix</keyword>
<proteinExistence type="inferred from homology"/>
<feature type="transmembrane region" description="Helical" evidence="8">
    <location>
        <begin position="182"/>
        <end position="203"/>
    </location>
</feature>
<dbReference type="PANTHER" id="PTHR23502:SF186">
    <property type="entry name" value="MAJOR FACILITATOR SUPERFAMILY (MFS) PROFILE DOMAIN-CONTAINING PROTEIN"/>
    <property type="match status" value="1"/>
</dbReference>
<evidence type="ECO:0000259" key="9">
    <source>
        <dbReference type="PROSITE" id="PS50850"/>
    </source>
</evidence>
<gene>
    <name evidence="10" type="ORF">ASPVEDRAFT_50640</name>
</gene>
<feature type="transmembrane region" description="Helical" evidence="8">
    <location>
        <begin position="92"/>
        <end position="111"/>
    </location>
</feature>
<evidence type="ECO:0000313" key="11">
    <source>
        <dbReference type="Proteomes" id="UP000184073"/>
    </source>
</evidence>
<dbReference type="EMBL" id="KV878126">
    <property type="protein sequence ID" value="OJI99094.1"/>
    <property type="molecule type" value="Genomic_DNA"/>
</dbReference>
<dbReference type="GeneID" id="63729854"/>
<feature type="transmembrane region" description="Helical" evidence="8">
    <location>
        <begin position="325"/>
        <end position="346"/>
    </location>
</feature>
<dbReference type="InterPro" id="IPR020846">
    <property type="entry name" value="MFS_dom"/>
</dbReference>
<dbReference type="Pfam" id="PF07690">
    <property type="entry name" value="MFS_1"/>
    <property type="match status" value="1"/>
</dbReference>
<feature type="transmembrane region" description="Helical" evidence="8">
    <location>
        <begin position="123"/>
        <end position="142"/>
    </location>
</feature>
<evidence type="ECO:0000256" key="1">
    <source>
        <dbReference type="ARBA" id="ARBA00004651"/>
    </source>
</evidence>
<evidence type="ECO:0000256" key="6">
    <source>
        <dbReference type="ARBA" id="ARBA00023136"/>
    </source>
</evidence>
<name>A0A1L9PCB6_ASPVE</name>
<feature type="transmembrane region" description="Helical" evidence="8">
    <location>
        <begin position="459"/>
        <end position="481"/>
    </location>
</feature>
<feature type="transmembrane region" description="Helical" evidence="8">
    <location>
        <begin position="422"/>
        <end position="447"/>
    </location>
</feature>
<evidence type="ECO:0000256" key="3">
    <source>
        <dbReference type="ARBA" id="ARBA00022475"/>
    </source>
</evidence>
<dbReference type="PROSITE" id="PS50850">
    <property type="entry name" value="MFS"/>
    <property type="match status" value="1"/>
</dbReference>
<comment type="subcellular location">
    <subcellularLocation>
        <location evidence="1">Cell membrane</location>
        <topology evidence="1">Multi-pass membrane protein</topology>
    </subcellularLocation>
</comment>
<dbReference type="CDD" id="cd17323">
    <property type="entry name" value="MFS_Tpo1_MDR_like"/>
    <property type="match status" value="1"/>
</dbReference>
<feature type="transmembrane region" description="Helical" evidence="8">
    <location>
        <begin position="209"/>
        <end position="231"/>
    </location>
</feature>
<evidence type="ECO:0000256" key="7">
    <source>
        <dbReference type="ARBA" id="ARBA00038459"/>
    </source>
</evidence>
<evidence type="ECO:0000256" key="5">
    <source>
        <dbReference type="ARBA" id="ARBA00022989"/>
    </source>
</evidence>
<feature type="transmembrane region" description="Helical" evidence="8">
    <location>
        <begin position="366"/>
        <end position="385"/>
    </location>
</feature>
<dbReference type="VEuPathDB" id="FungiDB:ASPVEDRAFT_50640"/>
<dbReference type="GO" id="GO:0022857">
    <property type="term" value="F:transmembrane transporter activity"/>
    <property type="evidence" value="ECO:0007669"/>
    <property type="project" value="InterPro"/>
</dbReference>
<dbReference type="PANTHER" id="PTHR23502">
    <property type="entry name" value="MAJOR FACILITATOR SUPERFAMILY"/>
    <property type="match status" value="1"/>
</dbReference>
<feature type="transmembrane region" description="Helical" evidence="8">
    <location>
        <begin position="148"/>
        <end position="170"/>
    </location>
</feature>
<feature type="transmembrane region" description="Helical" evidence="8">
    <location>
        <begin position="53"/>
        <end position="72"/>
    </location>
</feature>
<keyword evidence="6 8" id="KW-0472">Membrane</keyword>
<evidence type="ECO:0000256" key="2">
    <source>
        <dbReference type="ARBA" id="ARBA00022448"/>
    </source>
</evidence>
<keyword evidence="11" id="KW-1185">Reference proteome</keyword>
<dbReference type="InterPro" id="IPR036259">
    <property type="entry name" value="MFS_trans_sf"/>
</dbReference>
<dbReference type="InterPro" id="IPR011701">
    <property type="entry name" value="MFS"/>
</dbReference>
<keyword evidence="2" id="KW-0813">Transport</keyword>
<dbReference type="STRING" id="1036611.A0A1L9PCB6"/>
<dbReference type="FunFam" id="1.20.1250.20:FF:000011">
    <property type="entry name" value="MFS multidrug transporter, putative"/>
    <property type="match status" value="1"/>
</dbReference>
<reference evidence="11" key="1">
    <citation type="journal article" date="2017" name="Genome Biol.">
        <title>Comparative genomics reveals high biological diversity and specific adaptations in the industrially and medically important fungal genus Aspergillus.</title>
        <authorList>
            <person name="de Vries R.P."/>
            <person name="Riley R."/>
            <person name="Wiebenga A."/>
            <person name="Aguilar-Osorio G."/>
            <person name="Amillis S."/>
            <person name="Uchima C.A."/>
            <person name="Anderluh G."/>
            <person name="Asadollahi M."/>
            <person name="Askin M."/>
            <person name="Barry K."/>
            <person name="Battaglia E."/>
            <person name="Bayram O."/>
            <person name="Benocci T."/>
            <person name="Braus-Stromeyer S.A."/>
            <person name="Caldana C."/>
            <person name="Canovas D."/>
            <person name="Cerqueira G.C."/>
            <person name="Chen F."/>
            <person name="Chen W."/>
            <person name="Choi C."/>
            <person name="Clum A."/>
            <person name="Dos Santos R.A."/>
            <person name="Damasio A.R."/>
            <person name="Diallinas G."/>
            <person name="Emri T."/>
            <person name="Fekete E."/>
            <person name="Flipphi M."/>
            <person name="Freyberg S."/>
            <person name="Gallo A."/>
            <person name="Gournas C."/>
            <person name="Habgood R."/>
            <person name="Hainaut M."/>
            <person name="Harispe M.L."/>
            <person name="Henrissat B."/>
            <person name="Hilden K.S."/>
            <person name="Hope R."/>
            <person name="Hossain A."/>
            <person name="Karabika E."/>
            <person name="Karaffa L."/>
            <person name="Karanyi Z."/>
            <person name="Krasevec N."/>
            <person name="Kuo A."/>
            <person name="Kusch H."/>
            <person name="LaButti K."/>
            <person name="Lagendijk E.L."/>
            <person name="Lapidus A."/>
            <person name="Levasseur A."/>
            <person name="Lindquist E."/>
            <person name="Lipzen A."/>
            <person name="Logrieco A.F."/>
            <person name="MacCabe A."/>
            <person name="Maekelae M.R."/>
            <person name="Malavazi I."/>
            <person name="Melin P."/>
            <person name="Meyer V."/>
            <person name="Mielnichuk N."/>
            <person name="Miskei M."/>
            <person name="Molnar A.P."/>
            <person name="Mule G."/>
            <person name="Ngan C.Y."/>
            <person name="Orejas M."/>
            <person name="Orosz E."/>
            <person name="Ouedraogo J.P."/>
            <person name="Overkamp K.M."/>
            <person name="Park H.-S."/>
            <person name="Perrone G."/>
            <person name="Piumi F."/>
            <person name="Punt P.J."/>
            <person name="Ram A.F."/>
            <person name="Ramon A."/>
            <person name="Rauscher S."/>
            <person name="Record E."/>
            <person name="Riano-Pachon D.M."/>
            <person name="Robert V."/>
            <person name="Roehrig J."/>
            <person name="Ruller R."/>
            <person name="Salamov A."/>
            <person name="Salih N.S."/>
            <person name="Samson R.A."/>
            <person name="Sandor E."/>
            <person name="Sanguinetti M."/>
            <person name="Schuetze T."/>
            <person name="Sepcic K."/>
            <person name="Shelest E."/>
            <person name="Sherlock G."/>
            <person name="Sophianopoulou V."/>
            <person name="Squina F.M."/>
            <person name="Sun H."/>
            <person name="Susca A."/>
            <person name="Todd R.B."/>
            <person name="Tsang A."/>
            <person name="Unkles S.E."/>
            <person name="van de Wiele N."/>
            <person name="van Rossen-Uffink D."/>
            <person name="Oliveira J.V."/>
            <person name="Vesth T.C."/>
            <person name="Visser J."/>
            <person name="Yu J.-H."/>
            <person name="Zhou M."/>
            <person name="Andersen M.R."/>
            <person name="Archer D.B."/>
            <person name="Baker S.E."/>
            <person name="Benoit I."/>
            <person name="Brakhage A.A."/>
            <person name="Braus G.H."/>
            <person name="Fischer R."/>
            <person name="Frisvad J.C."/>
            <person name="Goldman G.H."/>
            <person name="Houbraken J."/>
            <person name="Oakley B."/>
            <person name="Pocsi I."/>
            <person name="Scazzocchio C."/>
            <person name="Seiboth B."/>
            <person name="vanKuyk P.A."/>
            <person name="Wortman J."/>
            <person name="Dyer P.S."/>
            <person name="Grigoriev I.V."/>
        </authorList>
    </citation>
    <scope>NUCLEOTIDE SEQUENCE [LARGE SCALE GENOMIC DNA]</scope>
    <source>
        <strain evidence="11">CBS 583.65</strain>
    </source>
</reference>
<dbReference type="Proteomes" id="UP000184073">
    <property type="component" value="Unassembled WGS sequence"/>
</dbReference>
<keyword evidence="3" id="KW-1003">Cell membrane</keyword>
<sequence length="578" mass="63498">MEIPFSRLLFEQGAITQAVIDHPYSGSGTEDDPYVITWIPDDPRNPQLFSASYRWFLAVLISLAALAAALVSSAYSGGLVEVVEYFQFSKEVAYAGISLYVLGFALGPLIWSPLSEIYGRRRIYIISMASFTAFTAGTAGVTNTESLLILRFLAGSMGSSGMALPGGVIADIFPATIRGLALSMYATAPLLGPTLGPTVGGFISESIGWRWVEGVLTIFSAVLVIAIVFLLPETYAPVLLQARAQRLQQTTGNIYHSASDKGKKSLFKTLGTALSRPWLFLFGEPIVFLLCLYVSIVYGILYLQFAAYPIVFQQVRGWSEGIGGLSFLGILVGILAATAYTFPVYFQYRKKCLASPTGRLPPEARLPSAFIGALVLPIGLFWFAWTNGPSIHWLSPIAAGVPFGFGMPFVFLLALNYLVDTYTIYAASVLAANTLLRSTFGAVFPLFTGYMFESLGIHWGASVPAFLALASAPIPFLFYWYGPRIRRKSRYASEAEAYMLRLQGVQVETQQQRPKQESTNSIDFQEKNTHTIQIKMESSRQGFLQDRQLVNFLGRTLDPPACESATHIFKLQRPFVIT</sequence>
<protein>
    <recommendedName>
        <fullName evidence="9">Major facilitator superfamily (MFS) profile domain-containing protein</fullName>
    </recommendedName>
</protein>
<keyword evidence="4 8" id="KW-0812">Transmembrane</keyword>
<evidence type="ECO:0000313" key="10">
    <source>
        <dbReference type="EMBL" id="OJI99094.1"/>
    </source>
</evidence>
<feature type="domain" description="Major facilitator superfamily (MFS) profile" evidence="9">
    <location>
        <begin position="57"/>
        <end position="488"/>
    </location>
</feature>
<evidence type="ECO:0000256" key="4">
    <source>
        <dbReference type="ARBA" id="ARBA00022692"/>
    </source>
</evidence>